<dbReference type="RefSeq" id="WP_303736759.1">
    <property type="nucleotide sequence ID" value="NZ_SUTE01000038.1"/>
</dbReference>
<sequence>STVDISVGEVTEGEPVVISVTVPEGASGNVTVYVDGKEYSAEVVNGTATVIVDNLTAGDKSIFVEYSGDDNFTSSYAISNFTVDEAKSIPDLTVVDLGNGTIVVIAPKDATGNVTVKVGDKEFNVNVENGTATVHLDGLTPGEHEIEVIYSGDDNYENATASSKVTAPKLLTPIDVTVDDIYVGDNAIITVNLPEGSSGNVTIEIDGEKYTVPINDGKATFEVPDLIAGTKTIAVDYPGDDNYLGNHTTAKITVSKRPSFVEAKITDIGAGENVTIEVTVPDDATGQVLIDIDGVGYYVNVTNGKGVTQIPRIPSGIYNVNLTYTGDDKYEASSTNSSFNVNKKESFVIPEAEDILVGDLERMIFTLPSDATGRLEITINGNGFEIDLSDYTLAIPVEGGEKYVISINYGFGKLTVADLPKGEYTLRVYYEGDEKYLPCENTTTFTVSEKGIDLDVVDYKNRTVVVSVPEDATGTITIVVENQTYIANITDGKAVFYLENATPGIHDIKVTYSGDDTYGRKSIDSQVEIPKYDAPISVSVEDIYVDDNETVTVSLPADAKGKVTLVIDGKEYTTDAKDGKAVFDIPVLTAGNKTVTVRYEGDDSYNANETTGNFTVLKREAPILAISEDIKVGDDETISIYFPKDATGRAILRMGLDEYSADIVDGEAKIRIPDLLSGTYEAEVIYEGDSKYVYNTTATKFTVTKNSEPILAYGGDIEFGDDGTVVVNLPSDATGTVTITVDGKSYTAEVINGKAVFTIPGLNVGVHTVDVYYSGDDKYEANQTTTQIIVEESNPSPDEDKSSPETPVTMHPAGNPILVLLLMLVTVGSITCRRFKKE</sequence>
<evidence type="ECO:0000259" key="1">
    <source>
        <dbReference type="Pfam" id="PF16640"/>
    </source>
</evidence>
<proteinExistence type="predicted"/>
<dbReference type="InterPro" id="IPR032109">
    <property type="entry name" value="Big_3_5"/>
</dbReference>
<feature type="domain" description="Bacterial Ig-like" evidence="1">
    <location>
        <begin position="106"/>
        <end position="165"/>
    </location>
</feature>
<feature type="non-terminal residue" evidence="2">
    <location>
        <position position="1"/>
    </location>
</feature>
<evidence type="ECO:0000313" key="2">
    <source>
        <dbReference type="EMBL" id="MBE6505115.1"/>
    </source>
</evidence>
<name>A0A8T3VFA4_9EURY</name>
<evidence type="ECO:0000313" key="3">
    <source>
        <dbReference type="Proteomes" id="UP000762703"/>
    </source>
</evidence>
<protein>
    <submittedName>
        <fullName evidence="2">Ig-like domain repeat protein</fullName>
    </submittedName>
</protein>
<dbReference type="Gene3D" id="2.60.40.10">
    <property type="entry name" value="Immunoglobulins"/>
    <property type="match status" value="7"/>
</dbReference>
<dbReference type="InterPro" id="IPR013783">
    <property type="entry name" value="Ig-like_fold"/>
</dbReference>
<dbReference type="Proteomes" id="UP000762703">
    <property type="component" value="Unassembled WGS sequence"/>
</dbReference>
<dbReference type="EMBL" id="SUTE01000038">
    <property type="protein sequence ID" value="MBE6505115.1"/>
    <property type="molecule type" value="Genomic_DNA"/>
</dbReference>
<organism evidence="2 3">
    <name type="scientific">Methanobrevibacter millerae</name>
    <dbReference type="NCBI Taxonomy" id="230361"/>
    <lineage>
        <taxon>Archaea</taxon>
        <taxon>Methanobacteriati</taxon>
        <taxon>Methanobacteriota</taxon>
        <taxon>Methanomada group</taxon>
        <taxon>Methanobacteria</taxon>
        <taxon>Methanobacteriales</taxon>
        <taxon>Methanobacteriaceae</taxon>
        <taxon>Methanobrevibacter</taxon>
    </lineage>
</organism>
<reference evidence="2" key="1">
    <citation type="submission" date="2019-04" db="EMBL/GenBank/DDBJ databases">
        <title>Evolution of Biomass-Degrading Anaerobic Consortia Revealed by Metagenomics.</title>
        <authorList>
            <person name="Peng X."/>
        </authorList>
    </citation>
    <scope>NUCLEOTIDE SEQUENCE</scope>
    <source>
        <strain evidence="2">SIG12</strain>
    </source>
</reference>
<feature type="domain" description="Bacterial Ig-like" evidence="1">
    <location>
        <begin position="183"/>
        <end position="254"/>
    </location>
</feature>
<feature type="domain" description="Bacterial Ig-like" evidence="1">
    <location>
        <begin position="8"/>
        <end position="83"/>
    </location>
</feature>
<accession>A0A8T3VFA4</accession>
<gene>
    <name evidence="2" type="ORF">E7Z73_05135</name>
</gene>
<dbReference type="Pfam" id="PF16640">
    <property type="entry name" value="Big_3_5"/>
    <property type="match status" value="4"/>
</dbReference>
<dbReference type="AlphaFoldDB" id="A0A8T3VFA4"/>
<feature type="domain" description="Bacterial Ig-like" evidence="1">
    <location>
        <begin position="718"/>
        <end position="787"/>
    </location>
</feature>
<comment type="caution">
    <text evidence="2">The sequence shown here is derived from an EMBL/GenBank/DDBJ whole genome shotgun (WGS) entry which is preliminary data.</text>
</comment>